<evidence type="ECO:0000313" key="3">
    <source>
        <dbReference type="Proteomes" id="UP000177208"/>
    </source>
</evidence>
<dbReference type="SUPFAM" id="SSF53448">
    <property type="entry name" value="Nucleotide-diphospho-sugar transferases"/>
    <property type="match status" value="1"/>
</dbReference>
<proteinExistence type="predicted"/>
<dbReference type="Pfam" id="PF00535">
    <property type="entry name" value="Glycos_transf_2"/>
    <property type="match status" value="1"/>
</dbReference>
<dbReference type="PANTHER" id="PTHR43630:SF2">
    <property type="entry name" value="GLYCOSYLTRANSFERASE"/>
    <property type="match status" value="1"/>
</dbReference>
<dbReference type="AlphaFoldDB" id="A0A1F7GEN6"/>
<protein>
    <recommendedName>
        <fullName evidence="1">Glycosyltransferase 2-like domain-containing protein</fullName>
    </recommendedName>
</protein>
<dbReference type="CDD" id="cd02511">
    <property type="entry name" value="Beta4Glucosyltransferase"/>
    <property type="match status" value="1"/>
</dbReference>
<dbReference type="InterPro" id="IPR029044">
    <property type="entry name" value="Nucleotide-diphossugar_trans"/>
</dbReference>
<evidence type="ECO:0000259" key="1">
    <source>
        <dbReference type="Pfam" id="PF00535"/>
    </source>
</evidence>
<name>A0A1F7GEN6_9BACT</name>
<feature type="domain" description="Glycosyltransferase 2-like" evidence="1">
    <location>
        <begin position="5"/>
        <end position="117"/>
    </location>
</feature>
<organism evidence="2 3">
    <name type="scientific">Candidatus Roizmanbacteria bacterium RIFCSPHIGHO2_01_FULL_39_12c</name>
    <dbReference type="NCBI Taxonomy" id="1802031"/>
    <lineage>
        <taxon>Bacteria</taxon>
        <taxon>Candidatus Roizmaniibacteriota</taxon>
    </lineage>
</organism>
<evidence type="ECO:0000313" key="2">
    <source>
        <dbReference type="EMBL" id="OGK17357.1"/>
    </source>
</evidence>
<dbReference type="Gene3D" id="3.90.550.10">
    <property type="entry name" value="Spore Coat Polysaccharide Biosynthesis Protein SpsA, Chain A"/>
    <property type="match status" value="1"/>
</dbReference>
<dbReference type="Proteomes" id="UP000177208">
    <property type="component" value="Unassembled WGS sequence"/>
</dbReference>
<dbReference type="PANTHER" id="PTHR43630">
    <property type="entry name" value="POLY-BETA-1,6-N-ACETYL-D-GLUCOSAMINE SYNTHASE"/>
    <property type="match status" value="1"/>
</dbReference>
<reference evidence="2 3" key="1">
    <citation type="journal article" date="2016" name="Nat. Commun.">
        <title>Thousands of microbial genomes shed light on interconnected biogeochemical processes in an aquifer system.</title>
        <authorList>
            <person name="Anantharaman K."/>
            <person name="Brown C.T."/>
            <person name="Hug L.A."/>
            <person name="Sharon I."/>
            <person name="Castelle C.J."/>
            <person name="Probst A.J."/>
            <person name="Thomas B.C."/>
            <person name="Singh A."/>
            <person name="Wilkins M.J."/>
            <person name="Karaoz U."/>
            <person name="Brodie E.L."/>
            <person name="Williams K.H."/>
            <person name="Hubbard S.S."/>
            <person name="Banfield J.F."/>
        </authorList>
    </citation>
    <scope>NUCLEOTIDE SEQUENCE [LARGE SCALE GENOMIC DNA]</scope>
</reference>
<sequence length="272" mass="32065">MRITAVILTKNEEKNIVRCLESLDFCDEVIAVDDFSEDKTVEKIKNQRSKVKSNKTNIKIYQRELNGDFAGQRNFAMGKASNEWVLFIDADEEATYELQKEIKKYFIDNDPATGGMTKIDAFYLRRRDFFWGRELKWGETVKVRDKGLIRLVKKNSGKWEGNVHEEYKVKSQKSKVKSLNNYLNHYPHQSVREFLQEINFYSSVRAKELFEEGKRTNIFEIIFLPPGKFLLTYFIKLGFLDGPAGFSYAFMMSFHSFLVRSKLYLYNMKHEI</sequence>
<comment type="caution">
    <text evidence="2">The sequence shown here is derived from an EMBL/GenBank/DDBJ whole genome shotgun (WGS) entry which is preliminary data.</text>
</comment>
<dbReference type="EMBL" id="MFZG01000009">
    <property type="protein sequence ID" value="OGK17357.1"/>
    <property type="molecule type" value="Genomic_DNA"/>
</dbReference>
<gene>
    <name evidence="2" type="ORF">A2774_04120</name>
</gene>
<dbReference type="InterPro" id="IPR001173">
    <property type="entry name" value="Glyco_trans_2-like"/>
</dbReference>
<accession>A0A1F7GEN6</accession>